<protein>
    <submittedName>
        <fullName evidence="1">Uncharacterized protein</fullName>
    </submittedName>
</protein>
<keyword evidence="2" id="KW-1185">Reference proteome</keyword>
<sequence>MTNTKYNDITDAIKAKIIADAEFADASGNVYLNTMTLENAVFPCMFIAKIERETKESELDEALTEDTLTYQVEVYYLDYTGHEVNLNKKDYALKALIRADPSLNGKAADAQCYSSRITSTLLQNKIVTGLEARIVVFVDN</sequence>
<proteinExistence type="predicted"/>
<organism evidence="1 2">
    <name type="scientific">Candidatus Methanoperedens nitratireducens</name>
    <dbReference type="NCBI Taxonomy" id="1392998"/>
    <lineage>
        <taxon>Archaea</taxon>
        <taxon>Methanobacteriati</taxon>
        <taxon>Methanobacteriota</taxon>
        <taxon>Stenosarchaea group</taxon>
        <taxon>Methanomicrobia</taxon>
        <taxon>Methanosarcinales</taxon>
        <taxon>ANME-2 cluster</taxon>
        <taxon>Candidatus Methanoperedentaceae</taxon>
        <taxon>Candidatus Methanoperedens</taxon>
    </lineage>
</organism>
<dbReference type="RefSeq" id="WP_048091636.1">
    <property type="nucleotide sequence ID" value="NZ_JMIY01000005.1"/>
</dbReference>
<dbReference type="EMBL" id="JMIY01000005">
    <property type="protein sequence ID" value="KCZ71585.1"/>
    <property type="molecule type" value="Genomic_DNA"/>
</dbReference>
<dbReference type="AlphaFoldDB" id="A0A062V873"/>
<name>A0A062V873_9EURY</name>
<evidence type="ECO:0000313" key="2">
    <source>
        <dbReference type="Proteomes" id="UP000027153"/>
    </source>
</evidence>
<evidence type="ECO:0000313" key="1">
    <source>
        <dbReference type="EMBL" id="KCZ71585.1"/>
    </source>
</evidence>
<dbReference type="Proteomes" id="UP000027153">
    <property type="component" value="Unassembled WGS sequence"/>
</dbReference>
<comment type="caution">
    <text evidence="1">The sequence shown here is derived from an EMBL/GenBank/DDBJ whole genome shotgun (WGS) entry which is preliminary data.</text>
</comment>
<gene>
    <name evidence="1" type="ORF">ANME2D_02320</name>
</gene>
<accession>A0A062V873</accession>
<reference evidence="1 2" key="1">
    <citation type="journal article" date="2013" name="Nature">
        <title>Anaerobic oxidation of methane coupled to nitrate reduction in a novel archaeal lineage.</title>
        <authorList>
            <person name="Haroon M.F."/>
            <person name="Hu S."/>
            <person name="Shi Y."/>
            <person name="Imelfort M."/>
            <person name="Keller J."/>
            <person name="Hugenholtz P."/>
            <person name="Yuan Z."/>
            <person name="Tyson G.W."/>
        </authorList>
    </citation>
    <scope>NUCLEOTIDE SEQUENCE [LARGE SCALE GENOMIC DNA]</scope>
    <source>
        <strain evidence="1 2">ANME-2d</strain>
    </source>
</reference>